<keyword evidence="4" id="KW-0677">Repeat</keyword>
<keyword evidence="2" id="KW-0597">Phosphoprotein</keyword>
<feature type="coiled-coil region" evidence="7">
    <location>
        <begin position="480"/>
        <end position="543"/>
    </location>
</feature>
<feature type="domain" description="KaiC" evidence="8">
    <location>
        <begin position="244"/>
        <end position="474"/>
    </location>
</feature>
<dbReference type="EMBL" id="VWPJ01000002">
    <property type="protein sequence ID" value="KAA5607130.1"/>
    <property type="molecule type" value="Genomic_DNA"/>
</dbReference>
<evidence type="ECO:0000313" key="10">
    <source>
        <dbReference type="Proteomes" id="UP000324065"/>
    </source>
</evidence>
<dbReference type="GO" id="GO:0005524">
    <property type="term" value="F:ATP binding"/>
    <property type="evidence" value="ECO:0007669"/>
    <property type="project" value="InterPro"/>
</dbReference>
<dbReference type="PROSITE" id="PS51146">
    <property type="entry name" value="KAIC"/>
    <property type="match status" value="2"/>
</dbReference>
<dbReference type="Proteomes" id="UP000324065">
    <property type="component" value="Unassembled WGS sequence"/>
</dbReference>
<evidence type="ECO:0000256" key="6">
    <source>
        <dbReference type="ARBA" id="ARBA00022801"/>
    </source>
</evidence>
<feature type="domain" description="KaiC" evidence="8">
    <location>
        <begin position="4"/>
        <end position="243"/>
    </location>
</feature>
<reference evidence="9 10" key="1">
    <citation type="submission" date="2019-09" db="EMBL/GenBank/DDBJ databases">
        <title>Genome sequence of Roseospira marina, one of the more divergent members of the non-sulfur purple photosynthetic bacterial family, the Rhodospirillaceae.</title>
        <authorList>
            <person name="Meyer T."/>
            <person name="Kyndt J."/>
        </authorList>
    </citation>
    <scope>NUCLEOTIDE SEQUENCE [LARGE SCALE GENOMIC DNA]</scope>
    <source>
        <strain evidence="9 10">DSM 15113</strain>
    </source>
</reference>
<keyword evidence="10" id="KW-1185">Reference proteome</keyword>
<dbReference type="InterPro" id="IPR014774">
    <property type="entry name" value="KaiC-like_dom"/>
</dbReference>
<dbReference type="OrthoDB" id="9787927at2"/>
<evidence type="ECO:0000256" key="2">
    <source>
        <dbReference type="ARBA" id="ARBA00022553"/>
    </source>
</evidence>
<dbReference type="PANTHER" id="PTHR42926:SF1">
    <property type="entry name" value="CIRCADIAN CLOCK OSCILLATOR PROTEIN KAIC 1"/>
    <property type="match status" value="1"/>
</dbReference>
<keyword evidence="3" id="KW-0808">Transferase</keyword>
<keyword evidence="5" id="KW-0418">Kinase</keyword>
<dbReference type="InterPro" id="IPR010624">
    <property type="entry name" value="KaiC_dom"/>
</dbReference>
<accession>A0A5M6IFR1</accession>
<dbReference type="AlphaFoldDB" id="A0A5M6IFR1"/>
<evidence type="ECO:0000256" key="7">
    <source>
        <dbReference type="SAM" id="Coils"/>
    </source>
</evidence>
<proteinExistence type="predicted"/>
<dbReference type="GO" id="GO:0016787">
    <property type="term" value="F:hydrolase activity"/>
    <property type="evidence" value="ECO:0007669"/>
    <property type="project" value="UniProtKB-KW"/>
</dbReference>
<evidence type="ECO:0000256" key="1">
    <source>
        <dbReference type="ARBA" id="ARBA00012513"/>
    </source>
</evidence>
<dbReference type="InterPro" id="IPR027417">
    <property type="entry name" value="P-loop_NTPase"/>
</dbReference>
<dbReference type="InterPro" id="IPR003593">
    <property type="entry name" value="AAA+_ATPase"/>
</dbReference>
<dbReference type="InterPro" id="IPR030665">
    <property type="entry name" value="KaiC"/>
</dbReference>
<evidence type="ECO:0000313" key="9">
    <source>
        <dbReference type="EMBL" id="KAA5607130.1"/>
    </source>
</evidence>
<evidence type="ECO:0000256" key="5">
    <source>
        <dbReference type="ARBA" id="ARBA00022777"/>
    </source>
</evidence>
<organism evidence="9 10">
    <name type="scientific">Roseospira marina</name>
    <dbReference type="NCBI Taxonomy" id="140057"/>
    <lineage>
        <taxon>Bacteria</taxon>
        <taxon>Pseudomonadati</taxon>
        <taxon>Pseudomonadota</taxon>
        <taxon>Alphaproteobacteria</taxon>
        <taxon>Rhodospirillales</taxon>
        <taxon>Rhodospirillaceae</taxon>
        <taxon>Roseospira</taxon>
    </lineage>
</organism>
<evidence type="ECO:0000256" key="4">
    <source>
        <dbReference type="ARBA" id="ARBA00022737"/>
    </source>
</evidence>
<name>A0A5M6IFR1_9PROT</name>
<dbReference type="SMART" id="SM00382">
    <property type="entry name" value="AAA"/>
    <property type="match status" value="2"/>
</dbReference>
<keyword evidence="6" id="KW-0378">Hydrolase</keyword>
<dbReference type="RefSeq" id="WP_150061141.1">
    <property type="nucleotide sequence ID" value="NZ_JACHII010000003.1"/>
</dbReference>
<dbReference type="SUPFAM" id="SSF52540">
    <property type="entry name" value="P-loop containing nucleoside triphosphate hydrolases"/>
    <property type="match status" value="2"/>
</dbReference>
<dbReference type="PIRSF" id="PIRSF039117">
    <property type="entry name" value="KaiC"/>
    <property type="match status" value="1"/>
</dbReference>
<evidence type="ECO:0000256" key="3">
    <source>
        <dbReference type="ARBA" id="ARBA00022679"/>
    </source>
</evidence>
<dbReference type="PANTHER" id="PTHR42926">
    <property type="match status" value="1"/>
</dbReference>
<dbReference type="Pfam" id="PF06745">
    <property type="entry name" value="ATPase"/>
    <property type="match status" value="2"/>
</dbReference>
<dbReference type="EC" id="2.7.11.1" evidence="1"/>
<evidence type="ECO:0000259" key="8">
    <source>
        <dbReference type="PROSITE" id="PS51146"/>
    </source>
</evidence>
<comment type="caution">
    <text evidence="9">The sequence shown here is derived from an EMBL/GenBank/DDBJ whole genome shotgun (WGS) entry which is preliminary data.</text>
</comment>
<gene>
    <name evidence="9" type="ORF">F1188_04310</name>
</gene>
<keyword evidence="7" id="KW-0175">Coiled coil</keyword>
<dbReference type="GO" id="GO:0004674">
    <property type="term" value="F:protein serine/threonine kinase activity"/>
    <property type="evidence" value="ECO:0007669"/>
    <property type="project" value="UniProtKB-EC"/>
</dbReference>
<dbReference type="InterPro" id="IPR051347">
    <property type="entry name" value="Circadian_clock_KaiC-rel"/>
</dbReference>
<dbReference type="Gene3D" id="3.40.50.300">
    <property type="entry name" value="P-loop containing nucleotide triphosphate hydrolases"/>
    <property type="match status" value="2"/>
</dbReference>
<protein>
    <recommendedName>
        <fullName evidence="1">non-specific serine/threonine protein kinase</fullName>
        <ecNumber evidence="1">2.7.11.1</ecNumber>
    </recommendedName>
</protein>
<sequence length="554" mass="60114">MATEQVSTGVPGLDDVLSGGYLPGCPTLVMGQPGCGKTLLLLQFLADGAKQGHRAVCATCSEAPERMLAYMVALGHPAEAWVRDGRLVMVDLRPEPGEVVLGALDQEVVKIRLDAALAEGGVIAPEARLGIDDLNRLAYAFNPDGVARVQTLALLRLLRESGITTIMSAADDAATRAALIDYAVDAVIGLRQTVAARLMTRTLRVLKMRGVPHGTNEYPFMIDSHGPSLLPPARGMGGHRSREGLVSTGHERLDTLLGGGLYRGGSVMVSGTSGTGKTTLLGQIAQGLCTDGRRVIYVTLEQDQSELIHDFKGVGIDVEPHRATGRLRFHRARSVDCSLEEHLIRIVRLAEAEAPDAIFVDAVTSFADLDSVAAVKSMVLRLIDACKSRGVMVVLTELLADAAGMASSLGLSSMLDAWIRLELHRQTSEYVRLIRVLKGRGVRTSQQIKEFQITSAGIAIDDPYLGGGAFVFGTEKLIREREDHRERIALERRLEQLRRELEVLPQAYDARVDQTVLERDKAIESLREEIETLRTRLAASKSSEEAVREARGQP</sequence>